<feature type="region of interest" description="Disordered" evidence="1">
    <location>
        <begin position="56"/>
        <end position="77"/>
    </location>
</feature>
<dbReference type="KEGG" id="mauu:NCTC10437_04105"/>
<accession>A0A448IXA6</accession>
<dbReference type="AlphaFoldDB" id="A0A448IXA6"/>
<proteinExistence type="predicted"/>
<dbReference type="EMBL" id="LR134356">
    <property type="protein sequence ID" value="VEG57098.1"/>
    <property type="molecule type" value="Genomic_DNA"/>
</dbReference>
<protein>
    <submittedName>
        <fullName evidence="2">Uncharacterized protein</fullName>
    </submittedName>
</protein>
<gene>
    <name evidence="2" type="ORF">NCTC10437_04105</name>
</gene>
<sequence length="77" mass="8389">MTGAEDDALMKANAACKGAGKNWSVNKDGKPICPGCHRAFSTVAGYGKTVRDVRIVPPHDRIGPQDARTPRRERRND</sequence>
<evidence type="ECO:0000256" key="1">
    <source>
        <dbReference type="SAM" id="MobiDB-lite"/>
    </source>
</evidence>
<evidence type="ECO:0000313" key="2">
    <source>
        <dbReference type="EMBL" id="VEG57098.1"/>
    </source>
</evidence>
<dbReference type="OrthoDB" id="4735035at2"/>
<reference evidence="2 3" key="1">
    <citation type="submission" date="2018-12" db="EMBL/GenBank/DDBJ databases">
        <authorList>
            <consortium name="Pathogen Informatics"/>
        </authorList>
    </citation>
    <scope>NUCLEOTIDE SEQUENCE [LARGE SCALE GENOMIC DNA]</scope>
    <source>
        <strain evidence="2 3">NCTC10437</strain>
    </source>
</reference>
<evidence type="ECO:0000313" key="3">
    <source>
        <dbReference type="Proteomes" id="UP000279306"/>
    </source>
</evidence>
<dbReference type="RefSeq" id="WP_048635279.1">
    <property type="nucleotide sequence ID" value="NZ_CVQQ01000029.1"/>
</dbReference>
<name>A0A448IXA6_MYCAU</name>
<organism evidence="2 3">
    <name type="scientific">Mycolicibacterium aurum</name>
    <name type="common">Mycobacterium aurum</name>
    <dbReference type="NCBI Taxonomy" id="1791"/>
    <lineage>
        <taxon>Bacteria</taxon>
        <taxon>Bacillati</taxon>
        <taxon>Actinomycetota</taxon>
        <taxon>Actinomycetes</taxon>
        <taxon>Mycobacteriales</taxon>
        <taxon>Mycobacteriaceae</taxon>
        <taxon>Mycolicibacterium</taxon>
    </lineage>
</organism>
<dbReference type="Proteomes" id="UP000279306">
    <property type="component" value="Chromosome"/>
</dbReference>
<keyword evidence="3" id="KW-1185">Reference proteome</keyword>